<accession>A0A742UGV1</accession>
<comment type="caution">
    <text evidence="2">The sequence shown here is derived from an EMBL/GenBank/DDBJ whole genome shotgun (WGS) entry which is preliminary data.</text>
</comment>
<dbReference type="AlphaFoldDB" id="A0A742UGV1"/>
<feature type="signal peptide" evidence="1">
    <location>
        <begin position="1"/>
        <end position="19"/>
    </location>
</feature>
<reference evidence="2" key="1">
    <citation type="journal article" date="2018" name="Genome Biol.">
        <title>SKESA: strategic k-mer extension for scrupulous assemblies.</title>
        <authorList>
            <person name="Souvorov A."/>
            <person name="Agarwala R."/>
            <person name="Lipman D.J."/>
        </authorList>
    </citation>
    <scope>NUCLEOTIDE SEQUENCE</scope>
    <source>
        <strain evidence="2">MA.03-3818</strain>
    </source>
</reference>
<reference evidence="2" key="2">
    <citation type="submission" date="2020-02" db="EMBL/GenBank/DDBJ databases">
        <authorList>
            <consortium name="NCBI Pathogen Detection Project"/>
        </authorList>
    </citation>
    <scope>NUCLEOTIDE SEQUENCE</scope>
    <source>
        <strain evidence="2">MA.03-3818</strain>
    </source>
</reference>
<sequence>MNKNFLVMLVLLKLSSGYASTTVTSKFEITNRVIETAAITSTDNTMTYSDVGNGLYKIHDNFLDANIPNIRNYGNQQTGLERTNSLIRIKMTGQRLGHTFTVNAKYANSEVNIFSFIVGGFTDVYRNSGCSAVEPNRIIPNGAGFVTYMISSSDNVNNNCVAHTFDTDWAFWLYNVPQIKVQGVSRDVYLDIGGLNNSKAYRDVPPDIYTGVAIYSGETIKNRVGDGYKVYYNNNITIIKNPYFEGVAIPAGDNIFDVRTTGNNIIGNLIIPYVINGHFTPYNRIILNVTSSNGFKLKDISSKNSIPYSLSTRIGGQKRYSLATSGVSNGTVTIGNLSNESYALQGKFESDFSIDKSTAQAGDYSDELTAIFQVEL</sequence>
<protein>
    <submittedName>
        <fullName evidence="2">Fimbrial protein</fullName>
    </submittedName>
</protein>
<keyword evidence="1" id="KW-0732">Signal</keyword>
<evidence type="ECO:0000313" key="2">
    <source>
        <dbReference type="EMBL" id="HAF1614460.1"/>
    </source>
</evidence>
<gene>
    <name evidence="2" type="ORF">G9B49_003442</name>
</gene>
<name>A0A742UGV1_SALER</name>
<proteinExistence type="predicted"/>
<feature type="chain" id="PRO_5027887005" evidence="1">
    <location>
        <begin position="20"/>
        <end position="376"/>
    </location>
</feature>
<evidence type="ECO:0000256" key="1">
    <source>
        <dbReference type="SAM" id="SignalP"/>
    </source>
</evidence>
<dbReference type="EMBL" id="DAAUKO010000009">
    <property type="protein sequence ID" value="HAF1614460.1"/>
    <property type="molecule type" value="Genomic_DNA"/>
</dbReference>
<organism evidence="2">
    <name type="scientific">Salmonella enterica</name>
    <name type="common">Salmonella choleraesuis</name>
    <dbReference type="NCBI Taxonomy" id="28901"/>
    <lineage>
        <taxon>Bacteria</taxon>
        <taxon>Pseudomonadati</taxon>
        <taxon>Pseudomonadota</taxon>
        <taxon>Gammaproteobacteria</taxon>
        <taxon>Enterobacterales</taxon>
        <taxon>Enterobacteriaceae</taxon>
        <taxon>Salmonella</taxon>
    </lineage>
</organism>